<dbReference type="Gene3D" id="3.90.550.10">
    <property type="entry name" value="Spore Coat Polysaccharide Biosynthesis Protein SpsA, Chain A"/>
    <property type="match status" value="1"/>
</dbReference>
<dbReference type="Pfam" id="PF00535">
    <property type="entry name" value="Glycos_transf_2"/>
    <property type="match status" value="1"/>
</dbReference>
<evidence type="ECO:0000256" key="11">
    <source>
        <dbReference type="ARBA" id="ARBA00023136"/>
    </source>
</evidence>
<keyword evidence="6" id="KW-0808">Transferase</keyword>
<evidence type="ECO:0000256" key="12">
    <source>
        <dbReference type="ARBA" id="ARBA00045097"/>
    </source>
</evidence>
<evidence type="ECO:0000256" key="10">
    <source>
        <dbReference type="ARBA" id="ARBA00022989"/>
    </source>
</evidence>
<dbReference type="InterPro" id="IPR035518">
    <property type="entry name" value="DPG_synthase"/>
</dbReference>
<dbReference type="InterPro" id="IPR029044">
    <property type="entry name" value="Nucleotide-diphossugar_trans"/>
</dbReference>
<accession>A0A0S7WPY4</accession>
<comment type="pathway">
    <text evidence="2">Protein modification; protein glycosylation.</text>
</comment>
<dbReference type="GO" id="GO:0004581">
    <property type="term" value="F:dolichyl-phosphate beta-glucosyltransferase activity"/>
    <property type="evidence" value="ECO:0007669"/>
    <property type="project" value="UniProtKB-EC"/>
</dbReference>
<comment type="caution">
    <text evidence="14">The sequence shown here is derived from an EMBL/GenBank/DDBJ whole genome shotgun (WGS) entry which is preliminary data.</text>
</comment>
<name>A0A0S7WPY4_UNCT6</name>
<evidence type="ECO:0000256" key="7">
    <source>
        <dbReference type="ARBA" id="ARBA00022692"/>
    </source>
</evidence>
<keyword evidence="8" id="KW-0256">Endoplasmic reticulum</keyword>
<feature type="domain" description="Glycosyltransferase 2-like" evidence="13">
    <location>
        <begin position="22"/>
        <end position="195"/>
    </location>
</feature>
<keyword evidence="11" id="KW-0472">Membrane</keyword>
<reference evidence="14 15" key="1">
    <citation type="journal article" date="2015" name="Microbiome">
        <title>Genomic resolution of linkages in carbon, nitrogen, and sulfur cycling among widespread estuary sediment bacteria.</title>
        <authorList>
            <person name="Baker B.J."/>
            <person name="Lazar C.S."/>
            <person name="Teske A.P."/>
            <person name="Dick G.J."/>
        </authorList>
    </citation>
    <scope>NUCLEOTIDE SEQUENCE [LARGE SCALE GENOMIC DNA]</scope>
    <source>
        <strain evidence="14">DG_24</strain>
    </source>
</reference>
<organism evidence="14 15">
    <name type="scientific">candidate division TA06 bacterium DG_24</name>
    <dbReference type="NCBI Taxonomy" id="1703770"/>
    <lineage>
        <taxon>Bacteria</taxon>
        <taxon>Bacteria division TA06</taxon>
    </lineage>
</organism>
<evidence type="ECO:0000313" key="14">
    <source>
        <dbReference type="EMBL" id="KPJ52210.1"/>
    </source>
</evidence>
<dbReference type="CDD" id="cd04188">
    <property type="entry name" value="DPG_synthase"/>
    <property type="match status" value="1"/>
</dbReference>
<proteinExistence type="inferred from homology"/>
<evidence type="ECO:0000259" key="13">
    <source>
        <dbReference type="Pfam" id="PF00535"/>
    </source>
</evidence>
<dbReference type="GO" id="GO:0006487">
    <property type="term" value="P:protein N-linked glycosylation"/>
    <property type="evidence" value="ECO:0007669"/>
    <property type="project" value="TreeGrafter"/>
</dbReference>
<evidence type="ECO:0000256" key="3">
    <source>
        <dbReference type="ARBA" id="ARBA00006739"/>
    </source>
</evidence>
<evidence type="ECO:0000256" key="6">
    <source>
        <dbReference type="ARBA" id="ARBA00022679"/>
    </source>
</evidence>
<evidence type="ECO:0000256" key="5">
    <source>
        <dbReference type="ARBA" id="ARBA00022676"/>
    </source>
</evidence>
<dbReference type="SUPFAM" id="SSF53448">
    <property type="entry name" value="Nucleotide-diphospho-sugar transferases"/>
    <property type="match status" value="1"/>
</dbReference>
<comment type="catalytic activity">
    <reaction evidence="12">
        <text>a di-trans,poly-cis-dolichyl phosphate + UDP-alpha-D-glucose = a di-trans,poly-cis-dolichyl beta-D-glucosyl phosphate + UDP</text>
        <dbReference type="Rhea" id="RHEA:15401"/>
        <dbReference type="Rhea" id="RHEA-COMP:19498"/>
        <dbReference type="Rhea" id="RHEA-COMP:19502"/>
        <dbReference type="ChEBI" id="CHEBI:57525"/>
        <dbReference type="ChEBI" id="CHEBI:57683"/>
        <dbReference type="ChEBI" id="CHEBI:58223"/>
        <dbReference type="ChEBI" id="CHEBI:58885"/>
        <dbReference type="EC" id="2.4.1.117"/>
    </reaction>
    <physiologicalReaction direction="left-to-right" evidence="12">
        <dbReference type="Rhea" id="RHEA:15402"/>
    </physiologicalReaction>
</comment>
<dbReference type="EC" id="2.4.1.117" evidence="4"/>
<protein>
    <recommendedName>
        <fullName evidence="4">dolichyl-phosphate beta-glucosyltransferase</fullName>
        <ecNumber evidence="4">2.4.1.117</ecNumber>
    </recommendedName>
</protein>
<evidence type="ECO:0000256" key="2">
    <source>
        <dbReference type="ARBA" id="ARBA00004922"/>
    </source>
</evidence>
<evidence type="ECO:0000256" key="4">
    <source>
        <dbReference type="ARBA" id="ARBA00012583"/>
    </source>
</evidence>
<comment type="subcellular location">
    <subcellularLocation>
        <location evidence="1">Endoplasmic reticulum membrane</location>
        <topology evidence="1">Single-pass membrane protein</topology>
    </subcellularLocation>
</comment>
<evidence type="ECO:0000256" key="9">
    <source>
        <dbReference type="ARBA" id="ARBA00022968"/>
    </source>
</evidence>
<dbReference type="Proteomes" id="UP000052008">
    <property type="component" value="Unassembled WGS sequence"/>
</dbReference>
<keyword evidence="10" id="KW-1133">Transmembrane helix</keyword>
<evidence type="ECO:0000256" key="8">
    <source>
        <dbReference type="ARBA" id="ARBA00022824"/>
    </source>
</evidence>
<keyword evidence="7" id="KW-0812">Transmembrane</keyword>
<comment type="similarity">
    <text evidence="3">Belongs to the glycosyltransferase 2 family.</text>
</comment>
<sequence length="282" mass="30909">MCDVSDRVAGTEKEGSPRPLFSLVIPAYNERIRIRDSIDRIAGFLSRWEGADWEVIFVDDGSTDGTGEVLAEPGVCALFRSPDGPNDAGRSGATLRILQNEANRGKGYSTRRGVLSSRGEVVLLSDVDLSTPLDECRTLLRSLAGGNEIAIGSRGLASSRIVVPQARHRQSMGRAFNLLVRLLLLPGFKDTQCGFKAWRGEVAREVFGEPCLSGFAFDVEILVRAVRRGHRVIEVPVTWRNSPGTKVRLFADAFSMLADLVMIKVKDLLGAYRRGRVPVLRG</sequence>
<dbReference type="STRING" id="1703770.AMJ39_08385"/>
<gene>
    <name evidence="14" type="ORF">AMJ39_08385</name>
</gene>
<dbReference type="EMBL" id="LIZS01000071">
    <property type="protein sequence ID" value="KPJ52210.1"/>
    <property type="molecule type" value="Genomic_DNA"/>
</dbReference>
<keyword evidence="9" id="KW-0735">Signal-anchor</keyword>
<dbReference type="InterPro" id="IPR001173">
    <property type="entry name" value="Glyco_trans_2-like"/>
</dbReference>
<dbReference type="PANTHER" id="PTHR10859">
    <property type="entry name" value="GLYCOSYL TRANSFERASE"/>
    <property type="match status" value="1"/>
</dbReference>
<evidence type="ECO:0000313" key="15">
    <source>
        <dbReference type="Proteomes" id="UP000052008"/>
    </source>
</evidence>
<dbReference type="PANTHER" id="PTHR10859:SF91">
    <property type="entry name" value="DOLICHYL-PHOSPHATE BETA-GLUCOSYLTRANSFERASE"/>
    <property type="match status" value="1"/>
</dbReference>
<evidence type="ECO:0000256" key="1">
    <source>
        <dbReference type="ARBA" id="ARBA00004389"/>
    </source>
</evidence>
<dbReference type="AlphaFoldDB" id="A0A0S7WPY4"/>
<keyword evidence="5" id="KW-0328">Glycosyltransferase</keyword>